<dbReference type="PANTHER" id="PTHR43479:SF11">
    <property type="entry name" value="ACREF_ENVCD OPERON REPRESSOR-RELATED"/>
    <property type="match status" value="1"/>
</dbReference>
<proteinExistence type="predicted"/>
<feature type="DNA-binding region" description="H-T-H motif" evidence="2">
    <location>
        <begin position="41"/>
        <end position="60"/>
    </location>
</feature>
<evidence type="ECO:0000313" key="5">
    <source>
        <dbReference type="Proteomes" id="UP000743001"/>
    </source>
</evidence>
<gene>
    <name evidence="4" type="ORF">KQJ23_04445</name>
</gene>
<sequence length="209" mass="24237">MTQEQKVKKMTNRDQQAAARKEQILNSARRLFAEKGYHATTMRELNKAIGMTEALTYHYFPGGKLEILRTVLRLAQEERIGNFKTFFENCFNQDQPLKTILALLLHGLSDKISLDREYFQILIRDRNLLDDEDKETLDALAGLPSQIMGKFLAQRYERGEVRKMNFEIAAFQFMSHAVVLIIQQLLDDRALGKEKIQETSDFYAELWGG</sequence>
<protein>
    <submittedName>
        <fullName evidence="4">TetR/AcrR family transcriptional regulator</fullName>
    </submittedName>
</protein>
<name>A0ABS6FLK6_9BACL</name>
<accession>A0ABS6FLK6</accession>
<dbReference type="Pfam" id="PF00440">
    <property type="entry name" value="TetR_N"/>
    <property type="match status" value="1"/>
</dbReference>
<evidence type="ECO:0000313" key="4">
    <source>
        <dbReference type="EMBL" id="MBU5671077.1"/>
    </source>
</evidence>
<organism evidence="4 5">
    <name type="scientific">Paenibacillus brevis</name>
    <dbReference type="NCBI Taxonomy" id="2841508"/>
    <lineage>
        <taxon>Bacteria</taxon>
        <taxon>Bacillati</taxon>
        <taxon>Bacillota</taxon>
        <taxon>Bacilli</taxon>
        <taxon>Bacillales</taxon>
        <taxon>Paenibacillaceae</taxon>
        <taxon>Paenibacillus</taxon>
    </lineage>
</organism>
<dbReference type="RefSeq" id="WP_216477482.1">
    <property type="nucleotide sequence ID" value="NZ_JAHLQJ010000003.1"/>
</dbReference>
<evidence type="ECO:0000259" key="3">
    <source>
        <dbReference type="PROSITE" id="PS50977"/>
    </source>
</evidence>
<comment type="caution">
    <text evidence="4">The sequence shown here is derived from an EMBL/GenBank/DDBJ whole genome shotgun (WGS) entry which is preliminary data.</text>
</comment>
<reference evidence="4 5" key="1">
    <citation type="submission" date="2021-06" db="EMBL/GenBank/DDBJ databases">
        <authorList>
            <person name="Sun Q."/>
            <person name="Li D."/>
        </authorList>
    </citation>
    <scope>NUCLEOTIDE SEQUENCE [LARGE SCALE GENOMIC DNA]</scope>
    <source>
        <strain evidence="4 5">MSJ-6</strain>
    </source>
</reference>
<dbReference type="PANTHER" id="PTHR43479">
    <property type="entry name" value="ACREF/ENVCD OPERON REPRESSOR-RELATED"/>
    <property type="match status" value="1"/>
</dbReference>
<dbReference type="PROSITE" id="PS50977">
    <property type="entry name" value="HTH_TETR_2"/>
    <property type="match status" value="1"/>
</dbReference>
<feature type="domain" description="HTH tetR-type" evidence="3">
    <location>
        <begin position="18"/>
        <end position="78"/>
    </location>
</feature>
<keyword evidence="1 2" id="KW-0238">DNA-binding</keyword>
<dbReference type="EMBL" id="JAHLQJ010000003">
    <property type="protein sequence ID" value="MBU5671077.1"/>
    <property type="molecule type" value="Genomic_DNA"/>
</dbReference>
<dbReference type="Proteomes" id="UP000743001">
    <property type="component" value="Unassembled WGS sequence"/>
</dbReference>
<dbReference type="InterPro" id="IPR050624">
    <property type="entry name" value="HTH-type_Tx_Regulator"/>
</dbReference>
<evidence type="ECO:0000256" key="2">
    <source>
        <dbReference type="PROSITE-ProRule" id="PRU00335"/>
    </source>
</evidence>
<evidence type="ECO:0000256" key="1">
    <source>
        <dbReference type="ARBA" id="ARBA00023125"/>
    </source>
</evidence>
<dbReference type="InterPro" id="IPR001647">
    <property type="entry name" value="HTH_TetR"/>
</dbReference>
<keyword evidence="5" id="KW-1185">Reference proteome</keyword>